<dbReference type="GO" id="GO:0005524">
    <property type="term" value="F:ATP binding"/>
    <property type="evidence" value="ECO:0007669"/>
    <property type="project" value="UniProtKB-KW"/>
</dbReference>
<dbReference type="PANTHER" id="PTHR44329">
    <property type="entry name" value="SERINE/THREONINE-PROTEIN KINASE TNNI3K-RELATED"/>
    <property type="match status" value="1"/>
</dbReference>
<dbReference type="InterPro" id="IPR001245">
    <property type="entry name" value="Ser-Thr/Tyr_kinase_cat_dom"/>
</dbReference>
<accession>M2QGQ3</accession>
<evidence type="ECO:0000313" key="4">
    <source>
        <dbReference type="EMBL" id="EMD36228.1"/>
    </source>
</evidence>
<protein>
    <recommendedName>
        <fullName evidence="3">Serine-threonine/tyrosine-protein kinase catalytic domain-containing protein</fullName>
    </recommendedName>
</protein>
<organism evidence="4 5">
    <name type="scientific">Ceriporiopsis subvermispora (strain B)</name>
    <name type="common">White-rot fungus</name>
    <name type="synonym">Gelatoporia subvermispora</name>
    <dbReference type="NCBI Taxonomy" id="914234"/>
    <lineage>
        <taxon>Eukaryota</taxon>
        <taxon>Fungi</taxon>
        <taxon>Dikarya</taxon>
        <taxon>Basidiomycota</taxon>
        <taxon>Agaricomycotina</taxon>
        <taxon>Agaricomycetes</taxon>
        <taxon>Polyporales</taxon>
        <taxon>Gelatoporiaceae</taxon>
        <taxon>Gelatoporia</taxon>
    </lineage>
</organism>
<dbReference type="SUPFAM" id="SSF56112">
    <property type="entry name" value="Protein kinase-like (PK-like)"/>
    <property type="match status" value="1"/>
</dbReference>
<gene>
    <name evidence="4" type="ORF">CERSUDRAFT_52072</name>
</gene>
<dbReference type="Pfam" id="PF07714">
    <property type="entry name" value="PK_Tyr_Ser-Thr"/>
    <property type="match status" value="1"/>
</dbReference>
<dbReference type="PANTHER" id="PTHR44329:SF298">
    <property type="entry name" value="MIXED LINEAGE KINASE DOMAIN-LIKE PROTEIN"/>
    <property type="match status" value="1"/>
</dbReference>
<dbReference type="EMBL" id="KB445798">
    <property type="protein sequence ID" value="EMD36228.1"/>
    <property type="molecule type" value="Genomic_DNA"/>
</dbReference>
<name>M2QGQ3_CERS8</name>
<keyword evidence="5" id="KW-1185">Reference proteome</keyword>
<proteinExistence type="predicted"/>
<evidence type="ECO:0000256" key="2">
    <source>
        <dbReference type="ARBA" id="ARBA00022840"/>
    </source>
</evidence>
<feature type="domain" description="Serine-threonine/tyrosine-protein kinase catalytic" evidence="3">
    <location>
        <begin position="11"/>
        <end position="92"/>
    </location>
</feature>
<dbReference type="GO" id="GO:0004674">
    <property type="term" value="F:protein serine/threonine kinase activity"/>
    <property type="evidence" value="ECO:0007669"/>
    <property type="project" value="TreeGrafter"/>
</dbReference>
<dbReference type="InterPro" id="IPR051681">
    <property type="entry name" value="Ser/Thr_Kinases-Pseudokinases"/>
</dbReference>
<keyword evidence="1" id="KW-0547">Nucleotide-binding</keyword>
<evidence type="ECO:0000256" key="1">
    <source>
        <dbReference type="ARBA" id="ARBA00022741"/>
    </source>
</evidence>
<feature type="non-terminal residue" evidence="4">
    <location>
        <position position="1"/>
    </location>
</feature>
<dbReference type="STRING" id="914234.M2QGQ3"/>
<evidence type="ECO:0000313" key="5">
    <source>
        <dbReference type="Proteomes" id="UP000016930"/>
    </source>
</evidence>
<dbReference type="HOGENOM" id="CLU_000288_7_20_1"/>
<evidence type="ECO:0000259" key="3">
    <source>
        <dbReference type="Pfam" id="PF07714"/>
    </source>
</evidence>
<dbReference type="Gene3D" id="3.30.200.20">
    <property type="entry name" value="Phosphorylase Kinase, domain 1"/>
    <property type="match status" value="1"/>
</dbReference>
<dbReference type="OrthoDB" id="3236663at2759"/>
<reference evidence="4 5" key="1">
    <citation type="journal article" date="2012" name="Proc. Natl. Acad. Sci. U.S.A.">
        <title>Comparative genomics of Ceriporiopsis subvermispora and Phanerochaete chrysosporium provide insight into selective ligninolysis.</title>
        <authorList>
            <person name="Fernandez-Fueyo E."/>
            <person name="Ruiz-Duenas F.J."/>
            <person name="Ferreira P."/>
            <person name="Floudas D."/>
            <person name="Hibbett D.S."/>
            <person name="Canessa P."/>
            <person name="Larrondo L.F."/>
            <person name="James T.Y."/>
            <person name="Seelenfreund D."/>
            <person name="Lobos S."/>
            <person name="Polanco R."/>
            <person name="Tello M."/>
            <person name="Honda Y."/>
            <person name="Watanabe T."/>
            <person name="Watanabe T."/>
            <person name="Ryu J.S."/>
            <person name="Kubicek C.P."/>
            <person name="Schmoll M."/>
            <person name="Gaskell J."/>
            <person name="Hammel K.E."/>
            <person name="St John F.J."/>
            <person name="Vanden Wymelenberg A."/>
            <person name="Sabat G."/>
            <person name="Splinter BonDurant S."/>
            <person name="Syed K."/>
            <person name="Yadav J.S."/>
            <person name="Doddapaneni H."/>
            <person name="Subramanian V."/>
            <person name="Lavin J.L."/>
            <person name="Oguiza J.A."/>
            <person name="Perez G."/>
            <person name="Pisabarro A.G."/>
            <person name="Ramirez L."/>
            <person name="Santoyo F."/>
            <person name="Master E."/>
            <person name="Coutinho P.M."/>
            <person name="Henrissat B."/>
            <person name="Lombard V."/>
            <person name="Magnuson J.K."/>
            <person name="Kuees U."/>
            <person name="Hori C."/>
            <person name="Igarashi K."/>
            <person name="Samejima M."/>
            <person name="Held B.W."/>
            <person name="Barry K.W."/>
            <person name="LaButti K.M."/>
            <person name="Lapidus A."/>
            <person name="Lindquist E.A."/>
            <person name="Lucas S.M."/>
            <person name="Riley R."/>
            <person name="Salamov A.A."/>
            <person name="Hoffmeister D."/>
            <person name="Schwenk D."/>
            <person name="Hadar Y."/>
            <person name="Yarden O."/>
            <person name="de Vries R.P."/>
            <person name="Wiebenga A."/>
            <person name="Stenlid J."/>
            <person name="Eastwood D."/>
            <person name="Grigoriev I.V."/>
            <person name="Berka R.M."/>
            <person name="Blanchette R.A."/>
            <person name="Kersten P."/>
            <person name="Martinez A.T."/>
            <person name="Vicuna R."/>
            <person name="Cullen D."/>
        </authorList>
    </citation>
    <scope>NUCLEOTIDE SEQUENCE [LARGE SCALE GENOMIC DNA]</scope>
    <source>
        <strain evidence="4 5">B</strain>
    </source>
</reference>
<dbReference type="Proteomes" id="UP000016930">
    <property type="component" value="Unassembled WGS sequence"/>
</dbReference>
<sequence length="101" mass="11237">LKRKGRRPEAAGGYADIWRGDYDGREMAVKVSSGYDSSGVPPLDIKVLFEEAVVWKHLHHPNIVPSVGIDTEMYPLSLVCEWMPHGSITAYILITERPDSG</sequence>
<dbReference type="AlphaFoldDB" id="M2QGQ3"/>
<dbReference type="InterPro" id="IPR011009">
    <property type="entry name" value="Kinase-like_dom_sf"/>
</dbReference>
<keyword evidence="2" id="KW-0067">ATP-binding</keyword>